<dbReference type="Gene3D" id="3.40.190.10">
    <property type="entry name" value="Periplasmic binding protein-like II"/>
    <property type="match status" value="2"/>
</dbReference>
<dbReference type="SMART" id="SM00062">
    <property type="entry name" value="PBPb"/>
    <property type="match status" value="1"/>
</dbReference>
<evidence type="ECO:0000256" key="1">
    <source>
        <dbReference type="ARBA" id="ARBA00022729"/>
    </source>
</evidence>
<feature type="chain" id="PRO_5006615545" evidence="3">
    <location>
        <begin position="21"/>
        <end position="285"/>
    </location>
</feature>
<dbReference type="OrthoDB" id="9796586at2"/>
<dbReference type="InterPro" id="IPR001638">
    <property type="entry name" value="Solute-binding_3/MltF_N"/>
</dbReference>
<dbReference type="SUPFAM" id="SSF53850">
    <property type="entry name" value="Periplasmic binding protein-like II"/>
    <property type="match status" value="1"/>
</dbReference>
<evidence type="ECO:0000259" key="4">
    <source>
        <dbReference type="SMART" id="SM00062"/>
    </source>
</evidence>
<dbReference type="PANTHER" id="PTHR35936:SF35">
    <property type="entry name" value="L-CYSTINE-BINDING PROTEIN TCYJ"/>
    <property type="match status" value="1"/>
</dbReference>
<dbReference type="RefSeq" id="WP_096350643.1">
    <property type="nucleotide sequence ID" value="NZ_AP014946.1"/>
</dbReference>
<evidence type="ECO:0000256" key="3">
    <source>
        <dbReference type="SAM" id="SignalP"/>
    </source>
</evidence>
<sequence length="285" mass="31291">MLLVTILIAFALVQTPSAHAQNASAPAAAQPAPSTPSFFDPKRRQDRPDLPANTIIRFITETDYPPFNYAGPDGNPVGFNVDLARAICEELKVACTIQMRRFDTLADSVADNRADAAIASMAATTDLRRRLDFTDPYYRSAARFASRRDNAHPVITPEALKGKRVAVVDGTAHEAFLKAFFTDAEVKAMANADETRNALKAGDVDFVFGDAVQLAFWLNGESSGNCCAFSGGPFTESRYFGGGIGIAVRRGNDTMRNALNWALFRLWDSGRYSELWLRYFPVSPY</sequence>
<feature type="signal peptide" evidence="3">
    <location>
        <begin position="1"/>
        <end position="20"/>
    </location>
</feature>
<evidence type="ECO:0000313" key="5">
    <source>
        <dbReference type="EMBL" id="BAT57705.1"/>
    </source>
</evidence>
<protein>
    <submittedName>
        <fullName evidence="5">Putative ABC transporter arginine-binding protein 2</fullName>
    </submittedName>
</protein>
<feature type="domain" description="Solute-binding protein family 3/N-terminal" evidence="4">
    <location>
        <begin position="55"/>
        <end position="283"/>
    </location>
</feature>
<organism evidence="5 6">
    <name type="scientific">Variibacter gotjawalensis</name>
    <dbReference type="NCBI Taxonomy" id="1333996"/>
    <lineage>
        <taxon>Bacteria</taxon>
        <taxon>Pseudomonadati</taxon>
        <taxon>Pseudomonadota</taxon>
        <taxon>Alphaproteobacteria</taxon>
        <taxon>Hyphomicrobiales</taxon>
        <taxon>Nitrobacteraceae</taxon>
        <taxon>Variibacter</taxon>
    </lineage>
</organism>
<gene>
    <name evidence="5" type="primary">artI</name>
    <name evidence="5" type="ORF">GJW-30_1_00213</name>
</gene>
<dbReference type="Proteomes" id="UP000236884">
    <property type="component" value="Chromosome"/>
</dbReference>
<reference evidence="5 6" key="1">
    <citation type="submission" date="2015-08" db="EMBL/GenBank/DDBJ databases">
        <title>Investigation of the bacterial diversity of lava forest soil.</title>
        <authorList>
            <person name="Lee J.S."/>
        </authorList>
    </citation>
    <scope>NUCLEOTIDE SEQUENCE [LARGE SCALE GENOMIC DNA]</scope>
    <source>
        <strain evidence="5 6">GJW-30</strain>
    </source>
</reference>
<proteinExistence type="predicted"/>
<evidence type="ECO:0000256" key="2">
    <source>
        <dbReference type="SAM" id="MobiDB-lite"/>
    </source>
</evidence>
<dbReference type="KEGG" id="vgo:GJW-30_1_00213"/>
<accession>A0A0S3PP57</accession>
<dbReference type="PANTHER" id="PTHR35936">
    <property type="entry name" value="MEMBRANE-BOUND LYTIC MUREIN TRANSGLYCOSYLASE F"/>
    <property type="match status" value="1"/>
</dbReference>
<feature type="region of interest" description="Disordered" evidence="2">
    <location>
        <begin position="23"/>
        <end position="48"/>
    </location>
</feature>
<dbReference type="Pfam" id="PF00497">
    <property type="entry name" value="SBP_bac_3"/>
    <property type="match status" value="1"/>
</dbReference>
<keyword evidence="1 3" id="KW-0732">Signal</keyword>
<feature type="compositionally biased region" description="Low complexity" evidence="2">
    <location>
        <begin position="23"/>
        <end position="37"/>
    </location>
</feature>
<dbReference type="EMBL" id="AP014946">
    <property type="protein sequence ID" value="BAT57705.1"/>
    <property type="molecule type" value="Genomic_DNA"/>
</dbReference>
<name>A0A0S3PP57_9BRAD</name>
<evidence type="ECO:0000313" key="6">
    <source>
        <dbReference type="Proteomes" id="UP000236884"/>
    </source>
</evidence>
<keyword evidence="6" id="KW-1185">Reference proteome</keyword>
<dbReference type="AlphaFoldDB" id="A0A0S3PP57"/>